<comment type="caution">
    <text evidence="2">The sequence shown here is derived from an EMBL/GenBank/DDBJ whole genome shotgun (WGS) entry which is preliminary data.</text>
</comment>
<name>A0A226ER54_FOLCA</name>
<sequence length="109" mass="12293">MPLFVGTPPTPPTTSPQLRRDEWEWERLITTKGEGERTVCEVEQGTGVEFKVVEIELENNTQVTTRPKTLSLKIITPPPLLLHPPPPPPKNTKQTLLEEEGDMSESHDE</sequence>
<proteinExistence type="predicted"/>
<evidence type="ECO:0000313" key="2">
    <source>
        <dbReference type="EMBL" id="OXA59627.1"/>
    </source>
</evidence>
<feature type="compositionally biased region" description="Pro residues" evidence="1">
    <location>
        <begin position="77"/>
        <end position="90"/>
    </location>
</feature>
<accession>A0A226ER54</accession>
<feature type="region of interest" description="Disordered" evidence="1">
    <location>
        <begin position="77"/>
        <end position="109"/>
    </location>
</feature>
<evidence type="ECO:0000256" key="1">
    <source>
        <dbReference type="SAM" id="MobiDB-lite"/>
    </source>
</evidence>
<reference evidence="2 3" key="1">
    <citation type="submission" date="2015-12" db="EMBL/GenBank/DDBJ databases">
        <title>The genome of Folsomia candida.</title>
        <authorList>
            <person name="Faddeeva A."/>
            <person name="Derks M.F."/>
            <person name="Anvar Y."/>
            <person name="Smit S."/>
            <person name="Van Straalen N."/>
            <person name="Roelofs D."/>
        </authorList>
    </citation>
    <scope>NUCLEOTIDE SEQUENCE [LARGE SCALE GENOMIC DNA]</scope>
    <source>
        <strain evidence="2 3">VU population</strain>
        <tissue evidence="2">Whole body</tissue>
    </source>
</reference>
<protein>
    <submittedName>
        <fullName evidence="2">Uncharacterized protein</fullName>
    </submittedName>
</protein>
<dbReference type="Proteomes" id="UP000198287">
    <property type="component" value="Unassembled WGS sequence"/>
</dbReference>
<keyword evidence="3" id="KW-1185">Reference proteome</keyword>
<gene>
    <name evidence="2" type="ORF">Fcan01_06211</name>
</gene>
<organism evidence="2 3">
    <name type="scientific">Folsomia candida</name>
    <name type="common">Springtail</name>
    <dbReference type="NCBI Taxonomy" id="158441"/>
    <lineage>
        <taxon>Eukaryota</taxon>
        <taxon>Metazoa</taxon>
        <taxon>Ecdysozoa</taxon>
        <taxon>Arthropoda</taxon>
        <taxon>Hexapoda</taxon>
        <taxon>Collembola</taxon>
        <taxon>Entomobryomorpha</taxon>
        <taxon>Isotomoidea</taxon>
        <taxon>Isotomidae</taxon>
        <taxon>Proisotominae</taxon>
        <taxon>Folsomia</taxon>
    </lineage>
</organism>
<evidence type="ECO:0000313" key="3">
    <source>
        <dbReference type="Proteomes" id="UP000198287"/>
    </source>
</evidence>
<dbReference type="AlphaFoldDB" id="A0A226ER54"/>
<dbReference type="EMBL" id="LNIX01000002">
    <property type="protein sequence ID" value="OXA59627.1"/>
    <property type="molecule type" value="Genomic_DNA"/>
</dbReference>